<keyword evidence="2" id="KW-1185">Reference proteome</keyword>
<reference evidence="1 2" key="1">
    <citation type="journal article" date="2022" name="Nat. Plants">
        <title>Genomes of leafy and leafless Platanthera orchids illuminate the evolution of mycoheterotrophy.</title>
        <authorList>
            <person name="Li M.H."/>
            <person name="Liu K.W."/>
            <person name="Li Z."/>
            <person name="Lu H.C."/>
            <person name="Ye Q.L."/>
            <person name="Zhang D."/>
            <person name="Wang J.Y."/>
            <person name="Li Y.F."/>
            <person name="Zhong Z.M."/>
            <person name="Liu X."/>
            <person name="Yu X."/>
            <person name="Liu D.K."/>
            <person name="Tu X.D."/>
            <person name="Liu B."/>
            <person name="Hao Y."/>
            <person name="Liao X.Y."/>
            <person name="Jiang Y.T."/>
            <person name="Sun W.H."/>
            <person name="Chen J."/>
            <person name="Chen Y.Q."/>
            <person name="Ai Y."/>
            <person name="Zhai J.W."/>
            <person name="Wu S.S."/>
            <person name="Zhou Z."/>
            <person name="Hsiao Y.Y."/>
            <person name="Wu W.L."/>
            <person name="Chen Y.Y."/>
            <person name="Lin Y.F."/>
            <person name="Hsu J.L."/>
            <person name="Li C.Y."/>
            <person name="Wang Z.W."/>
            <person name="Zhao X."/>
            <person name="Zhong W.Y."/>
            <person name="Ma X.K."/>
            <person name="Ma L."/>
            <person name="Huang J."/>
            <person name="Chen G.Z."/>
            <person name="Huang M.Z."/>
            <person name="Huang L."/>
            <person name="Peng D.H."/>
            <person name="Luo Y.B."/>
            <person name="Zou S.Q."/>
            <person name="Chen S.P."/>
            <person name="Lan S."/>
            <person name="Tsai W.C."/>
            <person name="Van de Peer Y."/>
            <person name="Liu Z.J."/>
        </authorList>
    </citation>
    <scope>NUCLEOTIDE SEQUENCE [LARGE SCALE GENOMIC DNA]</scope>
    <source>
        <strain evidence="1">Lor288</strain>
    </source>
</reference>
<evidence type="ECO:0000313" key="1">
    <source>
        <dbReference type="EMBL" id="KAK8945680.1"/>
    </source>
</evidence>
<organism evidence="1 2">
    <name type="scientific">Platanthera guangdongensis</name>
    <dbReference type="NCBI Taxonomy" id="2320717"/>
    <lineage>
        <taxon>Eukaryota</taxon>
        <taxon>Viridiplantae</taxon>
        <taxon>Streptophyta</taxon>
        <taxon>Embryophyta</taxon>
        <taxon>Tracheophyta</taxon>
        <taxon>Spermatophyta</taxon>
        <taxon>Magnoliopsida</taxon>
        <taxon>Liliopsida</taxon>
        <taxon>Asparagales</taxon>
        <taxon>Orchidaceae</taxon>
        <taxon>Orchidoideae</taxon>
        <taxon>Orchideae</taxon>
        <taxon>Orchidinae</taxon>
        <taxon>Platanthera</taxon>
    </lineage>
</organism>
<gene>
    <name evidence="1" type="primary">psaB</name>
    <name evidence="1" type="ORF">KSP40_PGU011535</name>
</gene>
<evidence type="ECO:0000313" key="2">
    <source>
        <dbReference type="Proteomes" id="UP001412067"/>
    </source>
</evidence>
<sequence length="61" mass="6993">MINLFKEELVSGQRWTSLWIEQEESSYGFDVLLSSTNTPTFNAGRSIWLPGWLNAINENSN</sequence>
<dbReference type="EMBL" id="JBBWWR010000017">
    <property type="protein sequence ID" value="KAK8945680.1"/>
    <property type="molecule type" value="Genomic_DNA"/>
</dbReference>
<comment type="caution">
    <text evidence="1">The sequence shown here is derived from an EMBL/GenBank/DDBJ whole genome shotgun (WGS) entry which is preliminary data.</text>
</comment>
<proteinExistence type="predicted"/>
<name>A0ABR2LN49_9ASPA</name>
<protein>
    <submittedName>
        <fullName evidence="1">Photosystem I P700 chlorophyll a apoprotein A2</fullName>
    </submittedName>
</protein>
<accession>A0ABR2LN49</accession>
<dbReference type="Proteomes" id="UP001412067">
    <property type="component" value="Unassembled WGS sequence"/>
</dbReference>